<gene>
    <name evidence="1" type="ORF">WJ68_15360</name>
</gene>
<evidence type="ECO:0000313" key="2">
    <source>
        <dbReference type="Proteomes" id="UP000057910"/>
    </source>
</evidence>
<comment type="caution">
    <text evidence="1">The sequence shown here is derived from an EMBL/GenBank/DDBJ whole genome shotgun (WGS) entry which is preliminary data.</text>
</comment>
<protein>
    <submittedName>
        <fullName evidence="1">Uncharacterized protein</fullName>
    </submittedName>
</protein>
<sequence length="103" mass="11477">MQESACLSRQVRISTLNRIPNRGDSVFNIFTEFMRHLPPVLIPDVMRNGGNAANGDALTFLLIFGFRRGNRGGLWDFLQVTVAIGHIDHGHAIFEVTSDRLIG</sequence>
<accession>A0ABD4E0V0</accession>
<reference evidence="1 2" key="1">
    <citation type="submission" date="2015-11" db="EMBL/GenBank/DDBJ databases">
        <title>Expanding the genomic diversity of Burkholderia species for the development of highly accurate diagnostics.</title>
        <authorList>
            <person name="Sahl J."/>
            <person name="Keim P."/>
            <person name="Wagner D."/>
        </authorList>
    </citation>
    <scope>NUCLEOTIDE SEQUENCE [LARGE SCALE GENOMIC DNA]</scope>
    <source>
        <strain evidence="1 2">MSMB1585WGS</strain>
    </source>
</reference>
<dbReference type="EMBL" id="LPAD01000069">
    <property type="protein sequence ID" value="KVN83947.1"/>
    <property type="molecule type" value="Genomic_DNA"/>
</dbReference>
<proteinExistence type="predicted"/>
<dbReference type="AlphaFoldDB" id="A0ABD4E0V0"/>
<name>A0ABD4E0V0_9BURK</name>
<evidence type="ECO:0000313" key="1">
    <source>
        <dbReference type="EMBL" id="KVN83947.1"/>
    </source>
</evidence>
<organism evidence="1 2">
    <name type="scientific">Burkholderia ubonensis</name>
    <dbReference type="NCBI Taxonomy" id="101571"/>
    <lineage>
        <taxon>Bacteria</taxon>
        <taxon>Pseudomonadati</taxon>
        <taxon>Pseudomonadota</taxon>
        <taxon>Betaproteobacteria</taxon>
        <taxon>Burkholderiales</taxon>
        <taxon>Burkholderiaceae</taxon>
        <taxon>Burkholderia</taxon>
        <taxon>Burkholderia cepacia complex</taxon>
    </lineage>
</organism>
<dbReference type="Proteomes" id="UP000057910">
    <property type="component" value="Unassembled WGS sequence"/>
</dbReference>